<evidence type="ECO:0000256" key="1">
    <source>
        <dbReference type="ARBA" id="ARBA00022443"/>
    </source>
</evidence>
<dbReference type="SMART" id="SM00326">
    <property type="entry name" value="SH3"/>
    <property type="match status" value="1"/>
</dbReference>
<keyword evidence="1 2" id="KW-0728">SH3 domain</keyword>
<feature type="domain" description="SH3" evidence="5">
    <location>
        <begin position="376"/>
        <end position="437"/>
    </location>
</feature>
<keyword evidence="4" id="KW-0812">Transmembrane</keyword>
<dbReference type="OrthoDB" id="5340910at2759"/>
<dbReference type="OMA" id="PFNDPVN"/>
<evidence type="ECO:0000259" key="5">
    <source>
        <dbReference type="PROSITE" id="PS50002"/>
    </source>
</evidence>
<feature type="region of interest" description="Disordered" evidence="3">
    <location>
        <begin position="48"/>
        <end position="79"/>
    </location>
</feature>
<feature type="compositionally biased region" description="Polar residues" evidence="3">
    <location>
        <begin position="222"/>
        <end position="237"/>
    </location>
</feature>
<dbReference type="KEGG" id="cthr:CTHT_0036190"/>
<feature type="compositionally biased region" description="Low complexity" evidence="3">
    <location>
        <begin position="324"/>
        <end position="340"/>
    </location>
</feature>
<gene>
    <name evidence="6" type="ORF">CTHT_0036190</name>
</gene>
<keyword evidence="4" id="KW-1133">Transmembrane helix</keyword>
<evidence type="ECO:0000313" key="6">
    <source>
        <dbReference type="EMBL" id="EGS21752.1"/>
    </source>
</evidence>
<feature type="region of interest" description="Disordered" evidence="3">
    <location>
        <begin position="179"/>
        <end position="255"/>
    </location>
</feature>
<keyword evidence="4" id="KW-0472">Membrane</keyword>
<feature type="compositionally biased region" description="Gly residues" evidence="3">
    <location>
        <begin position="494"/>
        <end position="508"/>
    </location>
</feature>
<dbReference type="AlphaFoldDB" id="G0S7A8"/>
<dbReference type="Proteomes" id="UP000008066">
    <property type="component" value="Unassembled WGS sequence"/>
</dbReference>
<dbReference type="eggNOG" id="ENOG502SF40">
    <property type="taxonomic scope" value="Eukaryota"/>
</dbReference>
<dbReference type="STRING" id="759272.G0S7A8"/>
<dbReference type="SUPFAM" id="SSF50044">
    <property type="entry name" value="SH3-domain"/>
    <property type="match status" value="1"/>
</dbReference>
<dbReference type="PROSITE" id="PS50002">
    <property type="entry name" value="SH3"/>
    <property type="match status" value="1"/>
</dbReference>
<feature type="compositionally biased region" description="Low complexity" evidence="3">
    <location>
        <begin position="181"/>
        <end position="196"/>
    </location>
</feature>
<dbReference type="RefSeq" id="XP_006694048.1">
    <property type="nucleotide sequence ID" value="XM_006693985.1"/>
</dbReference>
<evidence type="ECO:0000313" key="7">
    <source>
        <dbReference type="Proteomes" id="UP000008066"/>
    </source>
</evidence>
<reference evidence="6 7" key="1">
    <citation type="journal article" date="2011" name="Cell">
        <title>Insight into structure and assembly of the nuclear pore complex by utilizing the genome of a eukaryotic thermophile.</title>
        <authorList>
            <person name="Amlacher S."/>
            <person name="Sarges P."/>
            <person name="Flemming D."/>
            <person name="van Noort V."/>
            <person name="Kunze R."/>
            <person name="Devos D.P."/>
            <person name="Arumugam M."/>
            <person name="Bork P."/>
            <person name="Hurt E."/>
        </authorList>
    </citation>
    <scope>NUCLEOTIDE SEQUENCE [LARGE SCALE GENOMIC DNA]</scope>
    <source>
        <strain evidence="7">DSM 1495 / CBS 144.50 / IMI 039719</strain>
    </source>
</reference>
<protein>
    <recommendedName>
        <fullName evidence="5">SH3 domain-containing protein</fullName>
    </recommendedName>
</protein>
<feature type="region of interest" description="Disordered" evidence="3">
    <location>
        <begin position="430"/>
        <end position="514"/>
    </location>
</feature>
<evidence type="ECO:0000256" key="3">
    <source>
        <dbReference type="SAM" id="MobiDB-lite"/>
    </source>
</evidence>
<name>G0S7A8_CHATD</name>
<proteinExistence type="predicted"/>
<evidence type="ECO:0000256" key="2">
    <source>
        <dbReference type="PROSITE-ProRule" id="PRU00192"/>
    </source>
</evidence>
<dbReference type="Gene3D" id="2.30.30.40">
    <property type="entry name" value="SH3 Domains"/>
    <property type="match status" value="1"/>
</dbReference>
<dbReference type="Pfam" id="PF14604">
    <property type="entry name" value="SH3_9"/>
    <property type="match status" value="1"/>
</dbReference>
<feature type="region of interest" description="Disordered" evidence="3">
    <location>
        <begin position="270"/>
        <end position="358"/>
    </location>
</feature>
<dbReference type="GeneID" id="18257657"/>
<organism evidence="7">
    <name type="scientific">Chaetomium thermophilum (strain DSM 1495 / CBS 144.50 / IMI 039719)</name>
    <name type="common">Thermochaetoides thermophila</name>
    <dbReference type="NCBI Taxonomy" id="759272"/>
    <lineage>
        <taxon>Eukaryota</taxon>
        <taxon>Fungi</taxon>
        <taxon>Dikarya</taxon>
        <taxon>Ascomycota</taxon>
        <taxon>Pezizomycotina</taxon>
        <taxon>Sordariomycetes</taxon>
        <taxon>Sordariomycetidae</taxon>
        <taxon>Sordariales</taxon>
        <taxon>Chaetomiaceae</taxon>
        <taxon>Thermochaetoides</taxon>
    </lineage>
</organism>
<keyword evidence="7" id="KW-1185">Reference proteome</keyword>
<dbReference type="EMBL" id="GL988041">
    <property type="protein sequence ID" value="EGS21752.1"/>
    <property type="molecule type" value="Genomic_DNA"/>
</dbReference>
<sequence length="514" mass="53968">MIWPRAGPVRRQDPGSSSTLPPMITEAPTAVPTTGDVLVVATDPVKPTTFHTTSAPSVTQTPQSSQAPTSQTSSGDGGGGLTMATKAGIIMGTLGGILVIFVLVWLIYSARKKVVERRRRQLEDDEKINGPFSDSAAIRTPATAPRLSLRPVTQFLPSFNTTSHTETTASRGIALTLNPVASPSPTTSLSPLARPTGASAWERPTIDSIQSAPDAYRHKRTGTNTSQHPNNPFNDSQRVQDEPVSPISSVGSLEQRNRLAVGTGADAVSALSEPVSPIDDSDNEKDNRIGVAKTTPGNGAVPSSVGRRTSMRKDLPKPLDLTKAAASSSSLSSSQLYAAQPPSPAGTEYSMQSIAPGQTPVPTAGAAAIAAAGGPQHSTVHRVQLDFKPTLEDEMELKAGQLVRLLHEYDDGWALVIRLDRSEQGVVPRTCLSTRPVKPRTNPNNNPGASLRGGPPVNPSYGHRHQNSFSRPRSPHSPGLPIQSNTSRPSSPAGGYGGRGGYGYGQGAPPGQAY</sequence>
<evidence type="ECO:0000256" key="4">
    <source>
        <dbReference type="SAM" id="Phobius"/>
    </source>
</evidence>
<dbReference type="InterPro" id="IPR036028">
    <property type="entry name" value="SH3-like_dom_sf"/>
</dbReference>
<dbReference type="InterPro" id="IPR001452">
    <property type="entry name" value="SH3_domain"/>
</dbReference>
<feature type="region of interest" description="Disordered" evidence="3">
    <location>
        <begin position="1"/>
        <end position="23"/>
    </location>
</feature>
<feature type="compositionally biased region" description="Low complexity" evidence="3">
    <location>
        <begin position="52"/>
        <end position="74"/>
    </location>
</feature>
<feature type="transmembrane region" description="Helical" evidence="4">
    <location>
        <begin position="89"/>
        <end position="110"/>
    </location>
</feature>
<accession>G0S7A8</accession>
<dbReference type="HOGENOM" id="CLU_018830_1_0_1"/>